<organism evidence="1 2">
    <name type="scientific">Funneliformis mosseae</name>
    <name type="common">Endomycorrhizal fungus</name>
    <name type="synonym">Glomus mosseae</name>
    <dbReference type="NCBI Taxonomy" id="27381"/>
    <lineage>
        <taxon>Eukaryota</taxon>
        <taxon>Fungi</taxon>
        <taxon>Fungi incertae sedis</taxon>
        <taxon>Mucoromycota</taxon>
        <taxon>Glomeromycotina</taxon>
        <taxon>Glomeromycetes</taxon>
        <taxon>Glomerales</taxon>
        <taxon>Glomeraceae</taxon>
        <taxon>Funneliformis</taxon>
    </lineage>
</organism>
<name>A0A9N8W6T8_FUNMO</name>
<dbReference type="EMBL" id="CAJVPP010000376">
    <property type="protein sequence ID" value="CAG8476283.1"/>
    <property type="molecule type" value="Genomic_DNA"/>
</dbReference>
<dbReference type="AlphaFoldDB" id="A0A9N8W6T8"/>
<proteinExistence type="predicted"/>
<keyword evidence="2" id="KW-1185">Reference proteome</keyword>
<gene>
    <name evidence="1" type="ORF">FMOSSE_LOCUS2775</name>
</gene>
<protein>
    <submittedName>
        <fullName evidence="1">9297_t:CDS:1</fullName>
    </submittedName>
</protein>
<evidence type="ECO:0000313" key="1">
    <source>
        <dbReference type="EMBL" id="CAG8476283.1"/>
    </source>
</evidence>
<evidence type="ECO:0000313" key="2">
    <source>
        <dbReference type="Proteomes" id="UP000789375"/>
    </source>
</evidence>
<accession>A0A9N8W6T8</accession>
<sequence length="143" mass="16351">MCVTDILLHSSDRVTPTNPLMSSLEYRQTLMTTPLYIHVRNKAKAELGNFKVYVHKFTRGILNLVNSDKLDNPEVVDFWKEFTSHQNGCEIGVLESSVSIRHRKNDSHDVAEDLTTDASTEFFASTAENHDTNEDIYKEKMES</sequence>
<reference evidence="1" key="1">
    <citation type="submission" date="2021-06" db="EMBL/GenBank/DDBJ databases">
        <authorList>
            <person name="Kallberg Y."/>
            <person name="Tangrot J."/>
            <person name="Rosling A."/>
        </authorList>
    </citation>
    <scope>NUCLEOTIDE SEQUENCE</scope>
    <source>
        <strain evidence="1">87-6 pot B 2015</strain>
    </source>
</reference>
<dbReference type="Proteomes" id="UP000789375">
    <property type="component" value="Unassembled WGS sequence"/>
</dbReference>
<comment type="caution">
    <text evidence="1">The sequence shown here is derived from an EMBL/GenBank/DDBJ whole genome shotgun (WGS) entry which is preliminary data.</text>
</comment>